<evidence type="ECO:0000256" key="6">
    <source>
        <dbReference type="PROSITE-ProRule" id="PRU00284"/>
    </source>
</evidence>
<keyword evidence="4 6" id="KW-0807">Transducer</keyword>
<evidence type="ECO:0000259" key="9">
    <source>
        <dbReference type="PROSITE" id="PS50885"/>
    </source>
</evidence>
<dbReference type="Pfam" id="PF12729">
    <property type="entry name" value="4HB_MCP_1"/>
    <property type="match status" value="1"/>
</dbReference>
<protein>
    <submittedName>
        <fullName evidence="10">Methyl-accepting chemotaxis protein</fullName>
    </submittedName>
</protein>
<comment type="subcellular location">
    <subcellularLocation>
        <location evidence="1">Cell membrane</location>
    </subcellularLocation>
</comment>
<dbReference type="Pfam" id="PF00015">
    <property type="entry name" value="MCPsignal"/>
    <property type="match status" value="1"/>
</dbReference>
<dbReference type="CDD" id="cd19411">
    <property type="entry name" value="MCP2201-like_sensor"/>
    <property type="match status" value="1"/>
</dbReference>
<dbReference type="SUPFAM" id="SSF58104">
    <property type="entry name" value="Methyl-accepting chemotaxis protein (MCP) signaling domain"/>
    <property type="match status" value="1"/>
</dbReference>
<evidence type="ECO:0000313" key="10">
    <source>
        <dbReference type="EMBL" id="MBB3110204.1"/>
    </source>
</evidence>
<dbReference type="GO" id="GO:0007165">
    <property type="term" value="P:signal transduction"/>
    <property type="evidence" value="ECO:0007669"/>
    <property type="project" value="UniProtKB-KW"/>
</dbReference>
<dbReference type="AlphaFoldDB" id="A0A7W5FMN9"/>
<evidence type="ECO:0000259" key="8">
    <source>
        <dbReference type="PROSITE" id="PS50111"/>
    </source>
</evidence>
<dbReference type="RefSeq" id="WP_183600010.1">
    <property type="nucleotide sequence ID" value="NZ_JACHXK010000004.1"/>
</dbReference>
<dbReference type="EMBL" id="JACHXK010000004">
    <property type="protein sequence ID" value="MBB3110204.1"/>
    <property type="molecule type" value="Genomic_DNA"/>
</dbReference>
<dbReference type="Gene3D" id="1.10.287.950">
    <property type="entry name" value="Methyl-accepting chemotaxis protein"/>
    <property type="match status" value="1"/>
</dbReference>
<evidence type="ECO:0000256" key="7">
    <source>
        <dbReference type="SAM" id="Phobius"/>
    </source>
</evidence>
<dbReference type="CDD" id="cd06225">
    <property type="entry name" value="HAMP"/>
    <property type="match status" value="1"/>
</dbReference>
<dbReference type="InterPro" id="IPR024478">
    <property type="entry name" value="HlyB_4HB_MCP"/>
</dbReference>
<evidence type="ECO:0000256" key="4">
    <source>
        <dbReference type="ARBA" id="ARBA00023224"/>
    </source>
</evidence>
<keyword evidence="11" id="KW-1185">Reference proteome</keyword>
<dbReference type="GO" id="GO:0005886">
    <property type="term" value="C:plasma membrane"/>
    <property type="evidence" value="ECO:0007669"/>
    <property type="project" value="UniProtKB-SubCell"/>
</dbReference>
<evidence type="ECO:0000256" key="2">
    <source>
        <dbReference type="ARBA" id="ARBA00022475"/>
    </source>
</evidence>
<keyword evidence="7" id="KW-1133">Transmembrane helix</keyword>
<dbReference type="Gene3D" id="6.10.340.10">
    <property type="match status" value="1"/>
</dbReference>
<reference evidence="10 11" key="1">
    <citation type="submission" date="2020-08" db="EMBL/GenBank/DDBJ databases">
        <title>Genomic Encyclopedia of Type Strains, Phase III (KMG-III): the genomes of soil and plant-associated and newly described type strains.</title>
        <authorList>
            <person name="Whitman W."/>
        </authorList>
    </citation>
    <scope>NUCLEOTIDE SEQUENCE [LARGE SCALE GENOMIC DNA]</scope>
    <source>
        <strain evidence="10 11">CECT 5862</strain>
    </source>
</reference>
<dbReference type="Proteomes" id="UP000570361">
    <property type="component" value="Unassembled WGS sequence"/>
</dbReference>
<dbReference type="InterPro" id="IPR004089">
    <property type="entry name" value="MCPsignal_dom"/>
</dbReference>
<comment type="similarity">
    <text evidence="5">Belongs to the methyl-accepting chemotaxis (MCP) protein family.</text>
</comment>
<dbReference type="SMART" id="SM00304">
    <property type="entry name" value="HAMP"/>
    <property type="match status" value="1"/>
</dbReference>
<keyword evidence="7" id="KW-0812">Transmembrane</keyword>
<feature type="domain" description="Methyl-accepting transducer" evidence="8">
    <location>
        <begin position="284"/>
        <end position="520"/>
    </location>
</feature>
<dbReference type="SMART" id="SM00283">
    <property type="entry name" value="MA"/>
    <property type="match status" value="1"/>
</dbReference>
<dbReference type="PROSITE" id="PS50885">
    <property type="entry name" value="HAMP"/>
    <property type="match status" value="1"/>
</dbReference>
<organism evidence="10 11">
    <name type="scientific">Paenibacillus phyllosphaerae</name>
    <dbReference type="NCBI Taxonomy" id="274593"/>
    <lineage>
        <taxon>Bacteria</taxon>
        <taxon>Bacillati</taxon>
        <taxon>Bacillota</taxon>
        <taxon>Bacilli</taxon>
        <taxon>Bacillales</taxon>
        <taxon>Paenibacillaceae</taxon>
        <taxon>Paenibacillus</taxon>
    </lineage>
</organism>
<keyword evidence="2" id="KW-1003">Cell membrane</keyword>
<comment type="caution">
    <text evidence="10">The sequence shown here is derived from an EMBL/GenBank/DDBJ whole genome shotgun (WGS) entry which is preliminary data.</text>
</comment>
<accession>A0A7W5FMN9</accession>
<dbReference type="GO" id="GO:0006935">
    <property type="term" value="P:chemotaxis"/>
    <property type="evidence" value="ECO:0007669"/>
    <property type="project" value="UniProtKB-ARBA"/>
</dbReference>
<dbReference type="InterPro" id="IPR003660">
    <property type="entry name" value="HAMP_dom"/>
</dbReference>
<name>A0A7W5FMN9_9BACL</name>
<evidence type="ECO:0000256" key="1">
    <source>
        <dbReference type="ARBA" id="ARBA00004236"/>
    </source>
</evidence>
<feature type="domain" description="HAMP" evidence="9">
    <location>
        <begin position="213"/>
        <end position="265"/>
    </location>
</feature>
<feature type="transmembrane region" description="Helical" evidence="7">
    <location>
        <begin position="189"/>
        <end position="216"/>
    </location>
</feature>
<dbReference type="CDD" id="cd11386">
    <property type="entry name" value="MCP_signal"/>
    <property type="match status" value="1"/>
</dbReference>
<dbReference type="FunFam" id="1.10.287.950:FF:000001">
    <property type="entry name" value="Methyl-accepting chemotaxis sensory transducer"/>
    <property type="match status" value="1"/>
</dbReference>
<dbReference type="PROSITE" id="PS50111">
    <property type="entry name" value="CHEMOTAXIS_TRANSDUC_2"/>
    <property type="match status" value="1"/>
</dbReference>
<dbReference type="PANTHER" id="PTHR32089">
    <property type="entry name" value="METHYL-ACCEPTING CHEMOTAXIS PROTEIN MCPB"/>
    <property type="match status" value="1"/>
</dbReference>
<evidence type="ECO:0000256" key="3">
    <source>
        <dbReference type="ARBA" id="ARBA00023136"/>
    </source>
</evidence>
<gene>
    <name evidence="10" type="ORF">FHS18_002271</name>
</gene>
<dbReference type="PANTHER" id="PTHR32089:SF112">
    <property type="entry name" value="LYSOZYME-LIKE PROTEIN-RELATED"/>
    <property type="match status" value="1"/>
</dbReference>
<sequence length="570" mass="61867">MKLLKNLSIAKKLMMTTTVSAIALGSVGVLGFTYTRSMANNSEVMYGENLIPLNKVMQIRVNARASDAYTLELLLTTDNARNEELQEEITSAWEEIDGMIEEIESTHLREEQVALLETYKQHAQALQDARNQVIELAMHNKNAEAYNVYTELVETNRKLVNDALKQLQSMKVEDAGTINSQNQDSVYRISIILIIVSIVSLLLLALLSLLIARMIVKPVNEVKQLLSEAEQGDFTVKGSYKSKDEIGALTASFNNMTNKLQSIFGTVQASSHFVASTAEELSASAEQNNQASEHIAMTIQELATGTETQVDKVADSSAAINDMAGYTKTIADNTERMKNDVLHASQMSAAGNEAISEVNVQMNSIHANVNSLFEAVSSLNERSNQIEQITNVISGITAQTNLLALNAAIEAARAGEHGKGFAVVAGEVRKLAEQSNKSTEQISQLIHLIQQDTQMTLQTMEKASQEVNSGIHVVNNAGSSFQKIDQAVSRVVAQIEDIAKALNQLAAGTSNVNASISDVREVAQESASITQNISAATEEQLASMQEISSSSQALAGLADELQKIMTQFKI</sequence>
<evidence type="ECO:0000256" key="5">
    <source>
        <dbReference type="ARBA" id="ARBA00029447"/>
    </source>
</evidence>
<keyword evidence="3 7" id="KW-0472">Membrane</keyword>
<evidence type="ECO:0000313" key="11">
    <source>
        <dbReference type="Proteomes" id="UP000570361"/>
    </source>
</evidence>
<dbReference type="InterPro" id="IPR047347">
    <property type="entry name" value="YvaQ-like_sensor"/>
</dbReference>
<proteinExistence type="inferred from homology"/>
<dbReference type="Pfam" id="PF00672">
    <property type="entry name" value="HAMP"/>
    <property type="match status" value="1"/>
</dbReference>